<evidence type="ECO:0000256" key="1">
    <source>
        <dbReference type="ARBA" id="ARBA00004496"/>
    </source>
</evidence>
<dbReference type="EMBL" id="AJFE02018870">
    <property type="status" value="NOT_ANNOTATED_CDS"/>
    <property type="molecule type" value="Genomic_DNA"/>
</dbReference>
<comment type="catalytic activity">
    <reaction evidence="16">
        <text>L-glutaminyl-[protein] + L-lysyl-[protein] = [protein]-L-lysyl-N(6)-5-L-glutamyl-[protein] + NH4(+)</text>
        <dbReference type="Rhea" id="RHEA:54816"/>
        <dbReference type="Rhea" id="RHEA-COMP:9752"/>
        <dbReference type="Rhea" id="RHEA-COMP:10207"/>
        <dbReference type="Rhea" id="RHEA-COMP:14005"/>
        <dbReference type="ChEBI" id="CHEBI:28938"/>
        <dbReference type="ChEBI" id="CHEBI:29969"/>
        <dbReference type="ChEBI" id="CHEBI:30011"/>
        <dbReference type="ChEBI" id="CHEBI:138370"/>
        <dbReference type="EC" id="2.3.2.13"/>
    </reaction>
</comment>
<dbReference type="EMBL" id="AJFE02018865">
    <property type="status" value="NOT_ANNOTATED_CDS"/>
    <property type="molecule type" value="Genomic_DNA"/>
</dbReference>
<evidence type="ECO:0000256" key="22">
    <source>
        <dbReference type="PIRSR" id="PIRSR000459-1"/>
    </source>
</evidence>
<dbReference type="PROSITE" id="PS00547">
    <property type="entry name" value="TRANSGLUTAMINASES"/>
    <property type="match status" value="1"/>
</dbReference>
<evidence type="ECO:0000256" key="18">
    <source>
        <dbReference type="ARBA" id="ARBA00064927"/>
    </source>
</evidence>
<accession>A0A2R8ZAR5</accession>
<dbReference type="GO" id="GO:0005737">
    <property type="term" value="C:cytoplasm"/>
    <property type="evidence" value="ECO:0007669"/>
    <property type="project" value="UniProtKB-SubCell"/>
</dbReference>
<protein>
    <recommendedName>
        <fullName evidence="19">Coagulation factor XIII A chain</fullName>
        <ecNumber evidence="15">2.3.2.13</ecNumber>
    </recommendedName>
    <alternativeName>
        <fullName evidence="20">Protein-glutamine gamma-glutamyltransferase A chain</fullName>
    </alternativeName>
    <alternativeName>
        <fullName evidence="21">Transglutaminase A chain</fullName>
    </alternativeName>
</protein>
<dbReference type="GO" id="GO:0005576">
    <property type="term" value="C:extracellular region"/>
    <property type="evidence" value="ECO:0007669"/>
    <property type="project" value="UniProtKB-SubCell"/>
</dbReference>
<evidence type="ECO:0000256" key="11">
    <source>
        <dbReference type="ARBA" id="ARBA00023084"/>
    </source>
</evidence>
<dbReference type="SMART" id="SM00460">
    <property type="entry name" value="TGc"/>
    <property type="match status" value="1"/>
</dbReference>
<dbReference type="FunFam" id="2.60.40.10:FF:000978">
    <property type="entry name" value="coagulation factor XIII A chain"/>
    <property type="match status" value="1"/>
</dbReference>
<dbReference type="GO" id="GO:0003810">
    <property type="term" value="F:protein-glutamine gamma-glutamyltransferase activity"/>
    <property type="evidence" value="ECO:0007669"/>
    <property type="project" value="UniProtKB-EC"/>
</dbReference>
<keyword evidence="27" id="KW-1185">Reference proteome</keyword>
<dbReference type="PIRSF" id="PIRSF000459">
    <property type="entry name" value="TGM_EBP42"/>
    <property type="match status" value="1"/>
</dbReference>
<dbReference type="Proteomes" id="UP000240080">
    <property type="component" value="Chromosome 6"/>
</dbReference>
<dbReference type="STRING" id="9597.ENSPPAP00000000565"/>
<evidence type="ECO:0000256" key="14">
    <source>
        <dbReference type="ARBA" id="ARBA00023315"/>
    </source>
</evidence>
<reference evidence="26" key="2">
    <citation type="submission" date="2025-08" db="UniProtKB">
        <authorList>
            <consortium name="Ensembl"/>
        </authorList>
    </citation>
    <scope>IDENTIFICATION</scope>
</reference>
<evidence type="ECO:0000256" key="13">
    <source>
        <dbReference type="ARBA" id="ARBA00023180"/>
    </source>
</evidence>
<dbReference type="PANTHER" id="PTHR11590:SF42">
    <property type="entry name" value="COAGULATION FACTOR XIII A CHAIN"/>
    <property type="match status" value="1"/>
</dbReference>
<dbReference type="GO" id="GO:0072378">
    <property type="term" value="P:blood coagulation, fibrin clot formation"/>
    <property type="evidence" value="ECO:0007669"/>
    <property type="project" value="Ensembl"/>
</dbReference>
<dbReference type="InterPro" id="IPR002931">
    <property type="entry name" value="Transglutaminase-like"/>
</dbReference>
<dbReference type="FunFam" id="2.60.40.10:FF:000171">
    <property type="entry name" value="protein-glutamine gamma-glutamyltransferase 6"/>
    <property type="match status" value="1"/>
</dbReference>
<dbReference type="InterPro" id="IPR013783">
    <property type="entry name" value="Ig-like_fold"/>
</dbReference>
<dbReference type="GO" id="GO:0046872">
    <property type="term" value="F:metal ion binding"/>
    <property type="evidence" value="ECO:0007669"/>
    <property type="project" value="UniProtKB-KW"/>
</dbReference>
<dbReference type="EMBL" id="AJFE02018866">
    <property type="status" value="NOT_ANNOTATED_CDS"/>
    <property type="molecule type" value="Genomic_DNA"/>
</dbReference>
<dbReference type="Gene3D" id="2.60.40.10">
    <property type="entry name" value="Immunoglobulins"/>
    <property type="match status" value="3"/>
</dbReference>
<evidence type="ECO:0000256" key="3">
    <source>
        <dbReference type="ARBA" id="ARBA00005968"/>
    </source>
</evidence>
<dbReference type="GeneTree" id="ENSGT01050000244939"/>
<evidence type="ECO:0000256" key="4">
    <source>
        <dbReference type="ARBA" id="ARBA00022490"/>
    </source>
</evidence>
<dbReference type="InterPro" id="IPR050779">
    <property type="entry name" value="Transglutaminase"/>
</dbReference>
<evidence type="ECO:0000256" key="12">
    <source>
        <dbReference type="ARBA" id="ARBA00023145"/>
    </source>
</evidence>
<evidence type="ECO:0000256" key="2">
    <source>
        <dbReference type="ARBA" id="ARBA00004613"/>
    </source>
</evidence>
<keyword evidence="5" id="KW-0964">Secreted</keyword>
<evidence type="ECO:0000256" key="6">
    <source>
        <dbReference type="ARBA" id="ARBA00022679"/>
    </source>
</evidence>
<dbReference type="Pfam" id="PF00927">
    <property type="entry name" value="Transglut_C"/>
    <property type="match status" value="2"/>
</dbReference>
<evidence type="ECO:0000256" key="16">
    <source>
        <dbReference type="ARBA" id="ARBA00051843"/>
    </source>
</evidence>
<feature type="active site" evidence="22">
    <location>
        <position position="476"/>
    </location>
</feature>
<evidence type="ECO:0000313" key="27">
    <source>
        <dbReference type="Proteomes" id="UP000240080"/>
    </source>
</evidence>
<dbReference type="PANTHER" id="PTHR11590">
    <property type="entry name" value="PROTEIN-GLUTAMINE GAMMA-GLUTAMYLTRANSFERASE"/>
    <property type="match status" value="1"/>
</dbReference>
<evidence type="ECO:0000259" key="25">
    <source>
        <dbReference type="SMART" id="SM00460"/>
    </source>
</evidence>
<dbReference type="SUPFAM" id="SSF81296">
    <property type="entry name" value="E set domains"/>
    <property type="match status" value="1"/>
</dbReference>
<reference evidence="26 27" key="1">
    <citation type="journal article" date="2012" name="Nature">
        <title>The bonobo genome compared with the chimpanzee and human genomes.</title>
        <authorList>
            <person name="Prufer K."/>
            <person name="Munch K."/>
            <person name="Hellmann I."/>
            <person name="Akagi K."/>
            <person name="Miller J.R."/>
            <person name="Walenz B."/>
            <person name="Koren S."/>
            <person name="Sutton G."/>
            <person name="Kodira C."/>
            <person name="Winer R."/>
            <person name="Knight J.R."/>
            <person name="Mullikin J.C."/>
            <person name="Meader S.J."/>
            <person name="Ponting C.P."/>
            <person name="Lunter G."/>
            <person name="Higashino S."/>
            <person name="Hobolth A."/>
            <person name="Dutheil J."/>
            <person name="Karakoc E."/>
            <person name="Alkan C."/>
            <person name="Sajjadian S."/>
            <person name="Catacchio C.R."/>
            <person name="Ventura M."/>
            <person name="Marques-Bonet T."/>
            <person name="Eichler E.E."/>
            <person name="Andre C."/>
            <person name="Atencia R."/>
            <person name="Mugisha L."/>
            <person name="Junhold J."/>
            <person name="Patterson N."/>
            <person name="Siebauer M."/>
            <person name="Good J.M."/>
            <person name="Fischer A."/>
            <person name="Ptak S.E."/>
            <person name="Lachmann M."/>
            <person name="Symer D.E."/>
            <person name="Mailund T."/>
            <person name="Schierup M.H."/>
            <person name="Andres A.M."/>
            <person name="Kelso J."/>
            <person name="Paabo S."/>
        </authorList>
    </citation>
    <scope>NUCLEOTIDE SEQUENCE [LARGE SCALE GENOMIC DNA]</scope>
</reference>
<keyword evidence="11" id="KW-0094">Blood coagulation</keyword>
<dbReference type="EMBL" id="AJFE02018867">
    <property type="status" value="NOT_ANNOTATED_CDS"/>
    <property type="molecule type" value="Genomic_DNA"/>
</dbReference>
<dbReference type="InterPro" id="IPR001102">
    <property type="entry name" value="Transglutaminase_N"/>
</dbReference>
<gene>
    <name evidence="26" type="primary">F13A1</name>
</gene>
<dbReference type="EMBL" id="AJFE02018864">
    <property type="status" value="NOT_ANNOTATED_CDS"/>
    <property type="molecule type" value="Genomic_DNA"/>
</dbReference>
<keyword evidence="7" id="KW-0356">Hemostasis</keyword>
<dbReference type="InterPro" id="IPR038765">
    <property type="entry name" value="Papain-like_cys_pep_sf"/>
</dbReference>
<evidence type="ECO:0000256" key="19">
    <source>
        <dbReference type="ARBA" id="ARBA00072805"/>
    </source>
</evidence>
<dbReference type="EMBL" id="AJFE02018868">
    <property type="status" value="NOT_ANNOTATED_CDS"/>
    <property type="molecule type" value="Genomic_DNA"/>
</dbReference>
<evidence type="ECO:0000256" key="9">
    <source>
        <dbReference type="ARBA" id="ARBA00022837"/>
    </source>
</evidence>
<dbReference type="FunFam" id="3.90.260.10:FF:000001">
    <property type="entry name" value="Protein-glutamine gamma-glutamyltransferase 2"/>
    <property type="match status" value="1"/>
</dbReference>
<reference evidence="26" key="3">
    <citation type="submission" date="2025-09" db="UniProtKB">
        <authorList>
            <consortium name="Ensembl"/>
        </authorList>
    </citation>
    <scope>IDENTIFICATION</scope>
</reference>
<evidence type="ECO:0000256" key="8">
    <source>
        <dbReference type="ARBA" id="ARBA00022723"/>
    </source>
</evidence>
<evidence type="ECO:0000256" key="20">
    <source>
        <dbReference type="ARBA" id="ARBA00078127"/>
    </source>
</evidence>
<keyword evidence="14" id="KW-0012">Acyltransferase</keyword>
<feature type="binding site" evidence="23">
    <location>
        <position position="518"/>
    </location>
    <ligand>
        <name>Ca(2+)</name>
        <dbReference type="ChEBI" id="CHEBI:29108"/>
    </ligand>
</feature>
<dbReference type="InterPro" id="IPR008958">
    <property type="entry name" value="Transglutaminase_C"/>
</dbReference>
<evidence type="ECO:0000256" key="23">
    <source>
        <dbReference type="PIRSR" id="PIRSR000459-2"/>
    </source>
</evidence>
<name>A0A2R8ZAR5_PANPA</name>
<dbReference type="Pfam" id="PF00868">
    <property type="entry name" value="Transglut_N"/>
    <property type="match status" value="1"/>
</dbReference>
<dbReference type="SUPFAM" id="SSF49309">
    <property type="entry name" value="Transglutaminase, two C-terminal domains"/>
    <property type="match status" value="2"/>
</dbReference>
<feature type="binding site" evidence="23">
    <location>
        <position position="565"/>
    </location>
    <ligand>
        <name>Ca(2+)</name>
        <dbReference type="ChEBI" id="CHEBI:29108"/>
    </ligand>
</feature>
<dbReference type="Bgee" id="ENSPPAG00000002226">
    <property type="expression patterns" value="Expressed in placenta and 6 other cell types or tissues"/>
</dbReference>
<feature type="active site" evidence="22">
    <location>
        <position position="394"/>
    </location>
</feature>
<keyword evidence="8 23" id="KW-0479">Metal-binding</keyword>
<comment type="subcellular location">
    <subcellularLocation>
        <location evidence="1">Cytoplasm</location>
    </subcellularLocation>
    <subcellularLocation>
        <location evidence="2">Secreted</location>
    </subcellularLocation>
</comment>
<keyword evidence="10" id="KW-0007">Acetylation</keyword>
<comment type="similarity">
    <text evidence="3">Belongs to the transglutaminase superfamily. Transglutaminase family.</text>
</comment>
<keyword evidence="4" id="KW-0963">Cytoplasm</keyword>
<dbReference type="InterPro" id="IPR013808">
    <property type="entry name" value="Transglutaminase_AS"/>
</dbReference>
<feature type="binding site" evidence="23">
    <location>
        <position position="516"/>
    </location>
    <ligand>
        <name>Ca(2+)</name>
        <dbReference type="ChEBI" id="CHEBI:29108"/>
    </ligand>
</feature>
<dbReference type="FunFam" id="2.60.40.10:FF:001301">
    <property type="entry name" value="Coagulation factor XIII A chain"/>
    <property type="match status" value="1"/>
</dbReference>
<evidence type="ECO:0000256" key="7">
    <source>
        <dbReference type="ARBA" id="ARBA00022696"/>
    </source>
</evidence>
<dbReference type="Gene3D" id="3.90.260.10">
    <property type="entry name" value="Transglutaminase-like"/>
    <property type="match status" value="1"/>
</dbReference>
<evidence type="ECO:0000256" key="17">
    <source>
        <dbReference type="ARBA" id="ARBA00058277"/>
    </source>
</evidence>
<comment type="function">
    <text evidence="17">Factor XIII is activated by thrombin and calcium ion to a transglutaminase that catalyzes the formation of gamma-glutamyl-epsilon-lysine cross-links between fibrin chains, thus stabilizing the fibrin clot. Also cross-link alpha-2-plasmin inhibitor, or fibronectin, to the alpha chains of fibrin.</text>
</comment>
<evidence type="ECO:0000256" key="10">
    <source>
        <dbReference type="ARBA" id="ARBA00022990"/>
    </source>
</evidence>
<dbReference type="AlphaFoldDB" id="A0A2R8ZAR5"/>
<organism evidence="26 27">
    <name type="scientific">Pan paniscus</name>
    <name type="common">Pygmy chimpanzee</name>
    <name type="synonym">Bonobo</name>
    <dbReference type="NCBI Taxonomy" id="9597"/>
    <lineage>
        <taxon>Eukaryota</taxon>
        <taxon>Metazoa</taxon>
        <taxon>Chordata</taxon>
        <taxon>Craniata</taxon>
        <taxon>Vertebrata</taxon>
        <taxon>Euteleostomi</taxon>
        <taxon>Mammalia</taxon>
        <taxon>Eutheria</taxon>
        <taxon>Euarchontoglires</taxon>
        <taxon>Primates</taxon>
        <taxon>Haplorrhini</taxon>
        <taxon>Catarrhini</taxon>
        <taxon>Hominidae</taxon>
        <taxon>Pan</taxon>
    </lineage>
</organism>
<comment type="subunit">
    <text evidence="18">Tetramer of two A chains (F13A1) and two B (F13B) chains.</text>
</comment>
<keyword evidence="9 23" id="KW-0106">Calcium</keyword>
<evidence type="ECO:0000256" key="24">
    <source>
        <dbReference type="SAM" id="MobiDB-lite"/>
    </source>
</evidence>
<sequence length="811" mass="92352">MFLSQWMNKISLALVSMVYHSWPMSHRIFNQDGNAQQLDVQLPIHQFENPFEEVPEAHRASPREGTSGGVRLQDLVKSKMSETSRTAFGGRRAVPPNNSNAAEDDLPTVELQGVVPRGVNLQEFLNVTSVHLFKERWDTNKVDHHTDKYENNKLIVRRGQSFYVQIDFSRPYDPRRDLFRLEYVIGRYPQENKGTYIPVPIVSELQSGKWGAKIVMREDRSVRLSIQSSPKCIVGKFRMYVAVWTPYGVLRTSRNPETDTYILFNPWCEDDAVYLDNEKEREEYVLNDIGVIFYGEVNDIKTRSWSYGQFEDGILDTCLYVMDRAQMDLSGRGNPIKVSRVGSAMVNAKDDEGVLVGSWDNIYAYGVPPSAWTGSVDILLEYRSSENPVRYGQCWVFAGVFNTFLRCLGIPARIVTNYFSAHDNDANLQMDIFLEEDGNVNSKLTKDSVWNYHCWNEAWMTRPDLPVGFGGWQAVDSTPQENSDGMYRCGPASVQAIKHGHVCFQFDAPFVFAEVNSDLIYITAKKDGTHVVENVDATHIGKLIVTKQIGGDGMMDITDTYKFQEGQEEERLALETALMYGAKKPLNTEGVVKSRSNVDMDFEVENAVLGKDFKLSITFRNNSHNRYTITAYLSANITFYTGVPKAEFKKETFDVTLEPLSFKKEAVLIQAGEYMGQLLEQASLHFFVTARINETRDVLAKQKSTVLTIPEIIIKVRGTQVVGSDMTVTVEFTNPLKETLRNVWIHLDGPGITRPMKKMFREIRPNSTVQWEEVCRPWVSGHRKLIASMSSDSLRHVYGELDVQIQRRPSM</sequence>
<comment type="cofactor">
    <cofactor evidence="23">
        <name>Ca(2+)</name>
        <dbReference type="ChEBI" id="CHEBI:29108"/>
    </cofactor>
    <text evidence="23">Binds 1 Ca(2+) ion per subunit.</text>
</comment>
<dbReference type="EMBL" id="AJFE02018863">
    <property type="status" value="NOT_ANNOTATED_CDS"/>
    <property type="molecule type" value="Genomic_DNA"/>
</dbReference>
<dbReference type="InterPro" id="IPR036238">
    <property type="entry name" value="Transglutaminase_C_sf"/>
</dbReference>
<feature type="domain" description="Transglutaminase-like" evidence="25">
    <location>
        <begin position="386"/>
        <end position="479"/>
    </location>
</feature>
<evidence type="ECO:0000256" key="5">
    <source>
        <dbReference type="ARBA" id="ARBA00022525"/>
    </source>
</evidence>
<dbReference type="EMBL" id="AJFE02018871">
    <property type="status" value="NOT_ANNOTATED_CDS"/>
    <property type="molecule type" value="Genomic_DNA"/>
</dbReference>
<proteinExistence type="inferred from homology"/>
<evidence type="ECO:0000256" key="15">
    <source>
        <dbReference type="ARBA" id="ARBA00024222"/>
    </source>
</evidence>
<keyword evidence="13" id="KW-0325">Glycoprotein</keyword>
<dbReference type="InterPro" id="IPR014756">
    <property type="entry name" value="Ig_E-set"/>
</dbReference>
<feature type="region of interest" description="Disordered" evidence="24">
    <location>
        <begin position="82"/>
        <end position="104"/>
    </location>
</feature>
<feature type="active site" evidence="22">
    <location>
        <position position="453"/>
    </location>
</feature>
<dbReference type="SUPFAM" id="SSF54001">
    <property type="entry name" value="Cysteine proteinases"/>
    <property type="match status" value="1"/>
</dbReference>
<dbReference type="InterPro" id="IPR036985">
    <property type="entry name" value="Transglutaminase-like_sf"/>
</dbReference>
<feature type="binding site" evidence="23">
    <location>
        <position position="570"/>
    </location>
    <ligand>
        <name>Ca(2+)</name>
        <dbReference type="ChEBI" id="CHEBI:29108"/>
    </ligand>
</feature>
<dbReference type="EMBL" id="AJFE02018869">
    <property type="status" value="NOT_ANNOTATED_CDS"/>
    <property type="molecule type" value="Genomic_DNA"/>
</dbReference>
<dbReference type="Pfam" id="PF01841">
    <property type="entry name" value="Transglut_core"/>
    <property type="match status" value="1"/>
</dbReference>
<evidence type="ECO:0000256" key="21">
    <source>
        <dbReference type="ARBA" id="ARBA00082760"/>
    </source>
</evidence>
<evidence type="ECO:0000313" key="26">
    <source>
        <dbReference type="Ensembl" id="ENSPPAP00000000565.1"/>
    </source>
</evidence>
<dbReference type="EC" id="2.3.2.13" evidence="15"/>
<dbReference type="InterPro" id="IPR023608">
    <property type="entry name" value="Transglutaminase_animal"/>
</dbReference>
<keyword evidence="6" id="KW-0808">Transferase</keyword>
<dbReference type="OMA" id="FREVPRN"/>
<keyword evidence="12" id="KW-0865">Zymogen</keyword>
<dbReference type="Ensembl" id="ENSPPAT00000002447.1">
    <property type="protein sequence ID" value="ENSPPAP00000000565.1"/>
    <property type="gene ID" value="ENSPPAG00000002226.1"/>
</dbReference>